<organism evidence="3 4">
    <name type="scientific">Oceanotoga teriensis</name>
    <dbReference type="NCBI Taxonomy" id="515440"/>
    <lineage>
        <taxon>Bacteria</taxon>
        <taxon>Thermotogati</taxon>
        <taxon>Thermotogota</taxon>
        <taxon>Thermotogae</taxon>
        <taxon>Petrotogales</taxon>
        <taxon>Petrotogaceae</taxon>
        <taxon>Oceanotoga</taxon>
    </lineage>
</organism>
<dbReference type="PANTHER" id="PTHR35526">
    <property type="entry name" value="ANTI-SIGMA-F FACTOR RSBW-RELATED"/>
    <property type="match status" value="1"/>
</dbReference>
<dbReference type="Proteomes" id="UP000245921">
    <property type="component" value="Unassembled WGS sequence"/>
</dbReference>
<dbReference type="Gene3D" id="3.30.565.10">
    <property type="entry name" value="Histidine kinase-like ATPase, C-terminal domain"/>
    <property type="match status" value="1"/>
</dbReference>
<proteinExistence type="predicted"/>
<keyword evidence="4" id="KW-1185">Reference proteome</keyword>
<protein>
    <submittedName>
        <fullName evidence="3">Serine/threonine-protein kinase RsbW</fullName>
    </submittedName>
</protein>
<dbReference type="GO" id="GO:0004674">
    <property type="term" value="F:protein serine/threonine kinase activity"/>
    <property type="evidence" value="ECO:0007669"/>
    <property type="project" value="UniProtKB-KW"/>
</dbReference>
<dbReference type="CDD" id="cd16936">
    <property type="entry name" value="HATPase_RsbW-like"/>
    <property type="match status" value="1"/>
</dbReference>
<sequence>MDFVKISIPSKNIYIKLLRNMMKDFCTIIKYKNEDEIFMIELALNEAIANIIEHTYKYEENKKIDLSIEYDDDVLTIKIRDYGEKIIPENIKHRDLDNIRDGGLGVYIIEQVFGKPQWVYCNDGNLMILKKILI</sequence>
<dbReference type="PANTHER" id="PTHR35526:SF3">
    <property type="entry name" value="ANTI-SIGMA-F FACTOR RSBW"/>
    <property type="match status" value="1"/>
</dbReference>
<dbReference type="InterPro" id="IPR003594">
    <property type="entry name" value="HATPase_dom"/>
</dbReference>
<dbReference type="Pfam" id="PF13581">
    <property type="entry name" value="HATPase_c_2"/>
    <property type="match status" value="1"/>
</dbReference>
<keyword evidence="1" id="KW-0723">Serine/threonine-protein kinase</keyword>
<reference evidence="3 4" key="1">
    <citation type="submission" date="2018-05" db="EMBL/GenBank/DDBJ databases">
        <title>Genomic Encyclopedia of Type Strains, Phase IV (KMG-IV): sequencing the most valuable type-strain genomes for metagenomic binning, comparative biology and taxonomic classification.</title>
        <authorList>
            <person name="Goeker M."/>
        </authorList>
    </citation>
    <scope>NUCLEOTIDE SEQUENCE [LARGE SCALE GENOMIC DNA]</scope>
    <source>
        <strain evidence="3 4">DSM 24906</strain>
    </source>
</reference>
<feature type="domain" description="Histidine kinase/HSP90-like ATPase" evidence="2">
    <location>
        <begin position="10"/>
        <end position="124"/>
    </location>
</feature>
<keyword evidence="3" id="KW-0418">Kinase</keyword>
<dbReference type="EMBL" id="QGGI01000002">
    <property type="protein sequence ID" value="PWJ96198.1"/>
    <property type="molecule type" value="Genomic_DNA"/>
</dbReference>
<dbReference type="RefSeq" id="WP_109603819.1">
    <property type="nucleotide sequence ID" value="NZ_JAMHJO010000001.1"/>
</dbReference>
<accession>A0AA45C8R1</accession>
<dbReference type="AlphaFoldDB" id="A0AA45C8R1"/>
<dbReference type="InterPro" id="IPR036890">
    <property type="entry name" value="HATPase_C_sf"/>
</dbReference>
<evidence type="ECO:0000313" key="4">
    <source>
        <dbReference type="Proteomes" id="UP000245921"/>
    </source>
</evidence>
<dbReference type="InterPro" id="IPR050267">
    <property type="entry name" value="Anti-sigma-factor_SerPK"/>
</dbReference>
<dbReference type="SUPFAM" id="SSF55874">
    <property type="entry name" value="ATPase domain of HSP90 chaperone/DNA topoisomerase II/histidine kinase"/>
    <property type="match status" value="1"/>
</dbReference>
<evidence type="ECO:0000259" key="2">
    <source>
        <dbReference type="Pfam" id="PF13581"/>
    </source>
</evidence>
<comment type="caution">
    <text evidence="3">The sequence shown here is derived from an EMBL/GenBank/DDBJ whole genome shotgun (WGS) entry which is preliminary data.</text>
</comment>
<evidence type="ECO:0000256" key="1">
    <source>
        <dbReference type="ARBA" id="ARBA00022527"/>
    </source>
</evidence>
<name>A0AA45C8R1_9BACT</name>
<evidence type="ECO:0000313" key="3">
    <source>
        <dbReference type="EMBL" id="PWJ96198.1"/>
    </source>
</evidence>
<gene>
    <name evidence="3" type="ORF">C7380_102109</name>
</gene>
<keyword evidence="3" id="KW-0808">Transferase</keyword>